<evidence type="ECO:0000313" key="5">
    <source>
        <dbReference type="EMBL" id="KAF4097228.1"/>
    </source>
</evidence>
<reference evidence="5 6" key="1">
    <citation type="submission" date="2020-04" db="EMBL/GenBank/DDBJ databases">
        <title>Chromosome-level genome assembly of a cyprinid fish Onychostoma macrolepis by integration of Nanopore Sequencing, Bionano and Hi-C technology.</title>
        <authorList>
            <person name="Wang D."/>
        </authorList>
    </citation>
    <scope>NUCLEOTIDE SEQUENCE [LARGE SCALE GENOMIC DNA]</scope>
    <source>
        <strain evidence="5">SWU-2019</strain>
        <tissue evidence="5">Muscle</tissue>
    </source>
</reference>
<comment type="caution">
    <text evidence="5">The sequence shown here is derived from an EMBL/GenBank/DDBJ whole genome shotgun (WGS) entry which is preliminary data.</text>
</comment>
<feature type="chain" id="PRO_5029897402" description="Immunoglobulin domain-containing protein" evidence="3">
    <location>
        <begin position="20"/>
        <end position="324"/>
    </location>
</feature>
<feature type="transmembrane region" description="Helical" evidence="2">
    <location>
        <begin position="250"/>
        <end position="273"/>
    </location>
</feature>
<evidence type="ECO:0000256" key="1">
    <source>
        <dbReference type="SAM" id="MobiDB-lite"/>
    </source>
</evidence>
<dbReference type="Pfam" id="PF07679">
    <property type="entry name" value="I-set"/>
    <property type="match status" value="1"/>
</dbReference>
<dbReference type="InterPro" id="IPR003599">
    <property type="entry name" value="Ig_sub"/>
</dbReference>
<proteinExistence type="predicted"/>
<dbReference type="PANTHER" id="PTHR21063:SF4">
    <property type="entry name" value="CD48 ANTIGEN-RELATED"/>
    <property type="match status" value="1"/>
</dbReference>
<accession>A0A7J6BQD1</accession>
<dbReference type="SUPFAM" id="SSF48726">
    <property type="entry name" value="Immunoglobulin"/>
    <property type="match status" value="2"/>
</dbReference>
<dbReference type="AlphaFoldDB" id="A0A7J6BQD1"/>
<feature type="signal peptide" evidence="3">
    <location>
        <begin position="1"/>
        <end position="19"/>
    </location>
</feature>
<feature type="domain" description="Immunoglobulin" evidence="4">
    <location>
        <begin position="22"/>
        <end position="125"/>
    </location>
</feature>
<evidence type="ECO:0000256" key="2">
    <source>
        <dbReference type="SAM" id="Phobius"/>
    </source>
</evidence>
<dbReference type="Gene3D" id="2.60.40.10">
    <property type="entry name" value="Immunoglobulins"/>
    <property type="match status" value="2"/>
</dbReference>
<name>A0A7J6BQD1_9TELE</name>
<dbReference type="SMART" id="SM00409">
    <property type="entry name" value="IG"/>
    <property type="match status" value="2"/>
</dbReference>
<feature type="compositionally biased region" description="Basic and acidic residues" evidence="1">
    <location>
        <begin position="281"/>
        <end position="295"/>
    </location>
</feature>
<dbReference type="InterPro" id="IPR013783">
    <property type="entry name" value="Ig-like_fold"/>
</dbReference>
<evidence type="ECO:0000256" key="3">
    <source>
        <dbReference type="SAM" id="SignalP"/>
    </source>
</evidence>
<keyword evidence="2" id="KW-0472">Membrane</keyword>
<keyword evidence="3" id="KW-0732">Signal</keyword>
<dbReference type="Proteomes" id="UP000579812">
    <property type="component" value="Unassembled WGS sequence"/>
</dbReference>
<keyword evidence="2" id="KW-1133">Transmembrane helix</keyword>
<dbReference type="Pfam" id="PF07686">
    <property type="entry name" value="V-set"/>
    <property type="match status" value="1"/>
</dbReference>
<dbReference type="InterPro" id="IPR013106">
    <property type="entry name" value="Ig_V-set"/>
</dbReference>
<keyword evidence="2" id="KW-0812">Transmembrane</keyword>
<dbReference type="InterPro" id="IPR013098">
    <property type="entry name" value="Ig_I-set"/>
</dbReference>
<keyword evidence="6" id="KW-1185">Reference proteome</keyword>
<protein>
    <recommendedName>
        <fullName evidence="4">Immunoglobulin domain-containing protein</fullName>
    </recommendedName>
</protein>
<feature type="region of interest" description="Disordered" evidence="1">
    <location>
        <begin position="281"/>
        <end position="324"/>
    </location>
</feature>
<dbReference type="PANTHER" id="PTHR21063">
    <property type="entry name" value="LFA-3"/>
    <property type="match status" value="1"/>
</dbReference>
<evidence type="ECO:0000259" key="4">
    <source>
        <dbReference type="SMART" id="SM00409"/>
    </source>
</evidence>
<feature type="domain" description="Immunoglobulin" evidence="4">
    <location>
        <begin position="135"/>
        <end position="243"/>
    </location>
</feature>
<evidence type="ECO:0000313" key="6">
    <source>
        <dbReference type="Proteomes" id="UP000579812"/>
    </source>
</evidence>
<gene>
    <name evidence="5" type="ORF">G5714_021236</name>
</gene>
<dbReference type="InterPro" id="IPR036179">
    <property type="entry name" value="Ig-like_dom_sf"/>
</dbReference>
<organism evidence="5 6">
    <name type="scientific">Onychostoma macrolepis</name>
    <dbReference type="NCBI Taxonomy" id="369639"/>
    <lineage>
        <taxon>Eukaryota</taxon>
        <taxon>Metazoa</taxon>
        <taxon>Chordata</taxon>
        <taxon>Craniata</taxon>
        <taxon>Vertebrata</taxon>
        <taxon>Euteleostomi</taxon>
        <taxon>Actinopterygii</taxon>
        <taxon>Neopterygii</taxon>
        <taxon>Teleostei</taxon>
        <taxon>Ostariophysi</taxon>
        <taxon>Cypriniformes</taxon>
        <taxon>Cyprinidae</taxon>
        <taxon>Acrossocheilinae</taxon>
        <taxon>Onychostoma</taxon>
    </lineage>
</organism>
<dbReference type="OrthoDB" id="8923679at2759"/>
<sequence>MIFFILLTLTAFFVSGVFSDGTDKVTMMEGDSVTLQTGVKTIHLEDIKWYCNSIRIAQINGDQSFICTDVQCNKGTERFRDRLKLDHQTGSLTITDTKTTDSGVYELKIINNSNISERIFSVTVLGVSASEKDKMKRKSVKEGESVTLDPGVIKNPNDVMTWYFNDTFIAEITGDQSKICTDDQCEERFRDRLKLDHQTGSLIITDTRTTDSGLYKLQISSSIRRHRRSISITSWKTFIVTVFDFALSSAAVAGICICVLLLVAAAAAVIYYGRHQTKSKDSRRQCSDQKTHLKDSSPNPSDSALMATANETSPDGNERLLIRH</sequence>
<dbReference type="EMBL" id="JAAMOB010000022">
    <property type="protein sequence ID" value="KAF4097228.1"/>
    <property type="molecule type" value="Genomic_DNA"/>
</dbReference>